<keyword evidence="8 11" id="KW-0472">Membrane</keyword>
<comment type="caution">
    <text evidence="13">The sequence shown here is derived from an EMBL/GenBank/DDBJ whole genome shotgun (WGS) entry which is preliminary data.</text>
</comment>
<dbReference type="InterPro" id="IPR049875">
    <property type="entry name" value="TypeII_GspH"/>
</dbReference>
<dbReference type="eggNOG" id="COG2165">
    <property type="taxonomic scope" value="Bacteria"/>
</dbReference>
<comment type="similarity">
    <text evidence="9">Belongs to the GSP H family.</text>
</comment>
<evidence type="ECO:0000259" key="12">
    <source>
        <dbReference type="Pfam" id="PF12019"/>
    </source>
</evidence>
<gene>
    <name evidence="13" type="ORF">GP2143_05480</name>
</gene>
<evidence type="ECO:0000256" key="5">
    <source>
        <dbReference type="ARBA" id="ARBA00022519"/>
    </source>
</evidence>
<accession>A0YBE6</accession>
<dbReference type="InterPro" id="IPR022346">
    <property type="entry name" value="T2SS_GspH"/>
</dbReference>
<dbReference type="InterPro" id="IPR012902">
    <property type="entry name" value="N_methyl_site"/>
</dbReference>
<dbReference type="AlphaFoldDB" id="A0YBE6"/>
<dbReference type="Pfam" id="PF12019">
    <property type="entry name" value="GspH"/>
    <property type="match status" value="1"/>
</dbReference>
<feature type="domain" description="General secretion pathway GspH" evidence="12">
    <location>
        <begin position="45"/>
        <end position="176"/>
    </location>
</feature>
<keyword evidence="14" id="KW-1185">Reference proteome</keyword>
<dbReference type="NCBIfam" id="TIGR01708">
    <property type="entry name" value="typeII_sec_gspH"/>
    <property type="match status" value="1"/>
</dbReference>
<dbReference type="InterPro" id="IPR002416">
    <property type="entry name" value="T2SS_protein-GspH"/>
</dbReference>
<dbReference type="STRING" id="247633.GP2143_05480"/>
<evidence type="ECO:0000256" key="8">
    <source>
        <dbReference type="ARBA" id="ARBA00023136"/>
    </source>
</evidence>
<dbReference type="Pfam" id="PF07963">
    <property type="entry name" value="N_methyl"/>
    <property type="match status" value="1"/>
</dbReference>
<reference evidence="13 14" key="1">
    <citation type="journal article" date="2010" name="J. Bacteriol.">
        <title>Genome sequence of the oligotrophic marine Gammaproteobacterium HTCC2143, isolated from the Oregon Coast.</title>
        <authorList>
            <person name="Oh H.M."/>
            <person name="Kang I."/>
            <person name="Ferriera S."/>
            <person name="Giovannoni S.J."/>
            <person name="Cho J.C."/>
        </authorList>
    </citation>
    <scope>NUCLEOTIDE SEQUENCE [LARGE SCALE GENOMIC DNA]</scope>
    <source>
        <strain evidence="13 14">HTCC2143</strain>
    </source>
</reference>
<keyword evidence="3" id="KW-1003">Cell membrane</keyword>
<evidence type="ECO:0000256" key="3">
    <source>
        <dbReference type="ARBA" id="ARBA00022475"/>
    </source>
</evidence>
<evidence type="ECO:0000256" key="4">
    <source>
        <dbReference type="ARBA" id="ARBA00022481"/>
    </source>
</evidence>
<evidence type="ECO:0000313" key="14">
    <source>
        <dbReference type="Proteomes" id="UP000004931"/>
    </source>
</evidence>
<evidence type="ECO:0000313" key="13">
    <source>
        <dbReference type="EMBL" id="EAW31876.1"/>
    </source>
</evidence>
<dbReference type="InterPro" id="IPR045584">
    <property type="entry name" value="Pilin-like"/>
</dbReference>
<evidence type="ECO:0000256" key="11">
    <source>
        <dbReference type="SAM" id="Phobius"/>
    </source>
</evidence>
<evidence type="ECO:0000256" key="1">
    <source>
        <dbReference type="ARBA" id="ARBA00004377"/>
    </source>
</evidence>
<evidence type="ECO:0000256" key="6">
    <source>
        <dbReference type="ARBA" id="ARBA00022692"/>
    </source>
</evidence>
<dbReference type="GO" id="GO:0015627">
    <property type="term" value="C:type II protein secretion system complex"/>
    <property type="evidence" value="ECO:0007669"/>
    <property type="project" value="InterPro"/>
</dbReference>
<protein>
    <recommendedName>
        <fullName evidence="2">Type II secretion system protein H</fullName>
    </recommendedName>
    <alternativeName>
        <fullName evidence="10">General secretion pathway protein H</fullName>
    </alternativeName>
</protein>
<dbReference type="EMBL" id="AAVT01000002">
    <property type="protein sequence ID" value="EAW31876.1"/>
    <property type="molecule type" value="Genomic_DNA"/>
</dbReference>
<keyword evidence="6 11" id="KW-0812">Transmembrane</keyword>
<name>A0YBE6_9GAMM</name>
<comment type="subcellular location">
    <subcellularLocation>
        <location evidence="1">Cell inner membrane</location>
        <topology evidence="1">Single-pass membrane protein</topology>
    </subcellularLocation>
</comment>
<evidence type="ECO:0000256" key="7">
    <source>
        <dbReference type="ARBA" id="ARBA00022989"/>
    </source>
</evidence>
<proteinExistence type="inferred from homology"/>
<dbReference type="GO" id="GO:0015628">
    <property type="term" value="P:protein secretion by the type II secretion system"/>
    <property type="evidence" value="ECO:0007669"/>
    <property type="project" value="InterPro"/>
</dbReference>
<evidence type="ECO:0000256" key="2">
    <source>
        <dbReference type="ARBA" id="ARBA00021549"/>
    </source>
</evidence>
<dbReference type="SUPFAM" id="SSF54523">
    <property type="entry name" value="Pili subunits"/>
    <property type="match status" value="1"/>
</dbReference>
<dbReference type="NCBIfam" id="TIGR02532">
    <property type="entry name" value="IV_pilin_GFxxxE"/>
    <property type="match status" value="1"/>
</dbReference>
<organism evidence="13 14">
    <name type="scientific">marine gamma proteobacterium HTCC2143</name>
    <dbReference type="NCBI Taxonomy" id="247633"/>
    <lineage>
        <taxon>Bacteria</taxon>
        <taxon>Pseudomonadati</taxon>
        <taxon>Pseudomonadota</taxon>
        <taxon>Gammaproteobacteria</taxon>
        <taxon>Cellvibrionales</taxon>
        <taxon>Spongiibacteraceae</taxon>
        <taxon>BD1-7 clade</taxon>
    </lineage>
</organism>
<keyword evidence="5" id="KW-0997">Cell inner membrane</keyword>
<dbReference type="Gene3D" id="3.55.40.10">
    <property type="entry name" value="minor pseudopilin epsh domain"/>
    <property type="match status" value="1"/>
</dbReference>
<keyword evidence="7 11" id="KW-1133">Transmembrane helix</keyword>
<evidence type="ECO:0000256" key="9">
    <source>
        <dbReference type="ARBA" id="ARBA00025772"/>
    </source>
</evidence>
<dbReference type="GO" id="GO:0005886">
    <property type="term" value="C:plasma membrane"/>
    <property type="evidence" value="ECO:0007669"/>
    <property type="project" value="UniProtKB-SubCell"/>
</dbReference>
<dbReference type="PRINTS" id="PR00885">
    <property type="entry name" value="BCTERIALGSPH"/>
</dbReference>
<sequence>MHQGRASVLGFTLIELLLVLVVVSIMASLLVVSISDNPAQQMDREAARLKAVLNMASEEALMQGLEISLAVTESPEGVGGYQFLLLDPNDLSWQNTADKPFNFHALPADMSMQVLSTDGPSQSPQFGRQMEKLQQLKSEKRWKPLLLFLSSGENTPFSITLKHKAFDGQISINSDGMSGVTIR</sequence>
<evidence type="ECO:0000256" key="10">
    <source>
        <dbReference type="ARBA" id="ARBA00030775"/>
    </source>
</evidence>
<keyword evidence="4" id="KW-0488">Methylation</keyword>
<dbReference type="Proteomes" id="UP000004931">
    <property type="component" value="Unassembled WGS sequence"/>
</dbReference>
<feature type="transmembrane region" description="Helical" evidence="11">
    <location>
        <begin position="6"/>
        <end position="32"/>
    </location>
</feature>